<dbReference type="InterPro" id="IPR026091">
    <property type="entry name" value="HPS4"/>
</dbReference>
<dbReference type="PANTHER" id="PTHR14407">
    <property type="entry name" value="HERMANSKY-PUDLAK SYNDROME 4 PROTEIN LIGHT-EAR PROTEIN-RELATED"/>
    <property type="match status" value="1"/>
</dbReference>
<feature type="domain" description="CCZ1/INTU/HPS4 third Longin" evidence="2">
    <location>
        <begin position="623"/>
        <end position="715"/>
    </location>
</feature>
<keyword evidence="4" id="KW-1185">Reference proteome</keyword>
<dbReference type="InterPro" id="IPR043989">
    <property type="entry name" value="CCZ1/INTU/HSP4_longin_3"/>
</dbReference>
<evidence type="ECO:0000313" key="4">
    <source>
        <dbReference type="Proteomes" id="UP001516400"/>
    </source>
</evidence>
<evidence type="ECO:0000259" key="1">
    <source>
        <dbReference type="Pfam" id="PF19031"/>
    </source>
</evidence>
<dbReference type="AlphaFoldDB" id="A0ABD2MXL6"/>
<dbReference type="Pfam" id="PF19033">
    <property type="entry name" value="Intu_longin_3"/>
    <property type="match status" value="1"/>
</dbReference>
<name>A0ABD2MXL6_9CUCU</name>
<reference evidence="3 4" key="1">
    <citation type="journal article" date="2021" name="BMC Biol.">
        <title>Horizontally acquired antibacterial genes associated with adaptive radiation of ladybird beetles.</title>
        <authorList>
            <person name="Li H.S."/>
            <person name="Tang X.F."/>
            <person name="Huang Y.H."/>
            <person name="Xu Z.Y."/>
            <person name="Chen M.L."/>
            <person name="Du X.Y."/>
            <person name="Qiu B.Y."/>
            <person name="Chen P.T."/>
            <person name="Zhang W."/>
            <person name="Slipinski A."/>
            <person name="Escalona H.E."/>
            <person name="Waterhouse R.M."/>
            <person name="Zwick A."/>
            <person name="Pang H."/>
        </authorList>
    </citation>
    <scope>NUCLEOTIDE SEQUENCE [LARGE SCALE GENOMIC DNA]</scope>
    <source>
        <strain evidence="3">SYSU2018</strain>
    </source>
</reference>
<dbReference type="EMBL" id="JABFTP020000042">
    <property type="protein sequence ID" value="KAL3271233.1"/>
    <property type="molecule type" value="Genomic_DNA"/>
</dbReference>
<gene>
    <name evidence="3" type="ORF">HHI36_021727</name>
</gene>
<sequence>MSKETSIVFIYDTKKLQHEVDDPATAILYFHPTWVSDQQKTVLCGQLMGIIHCLRKIFSIPKIISLESGKFCINNLDDRYLLAVGTDRNVSDWILLHRNNLLTSLIKFYHKDIEEMAEIYGNSDALSAKMYHMCETYLKIISFGGNTFSIIPTISLPKSASNVFIETLNILQYLQTFDHILGGLILYHNKVVATQLSPLLTKQLVLTDPYRIKSPAETIVTSFHLPIGVQLLQVYISKSEYDELVENSEKLKQVFKNYKKNSIKHNNENKNTESVRPTLKRDCSLLFTAVPEEDSEISPNKNEDATIIRMKKPSRPKFLNLKNKISDIKEITPSIPQTPYTGNPGSVISTPMTELNKVLHINTYSIVTDPEPDEKVLNNERNKVIKKKQIRERSNSLINLENGRKNGSKVKRRYRTISDPTYIFSERIDNFNDISSLKNELLTFKKDKKELSLDLNESKIENTQLDKPEKISRKKSLTLPLKSLSSDSGIPNNPDVTSSGLLTPLMQKLSSLAFEKRSSGIGSYTPTPLEYKDVVPLFMKQNSNKLESRQSKSGTEDNTPVKCILFICGQQDTVLGVLLKMEATELEDLINTIWEVSTGKLGGLEKQLHQCMDPYSGNSIPEQEPYSFLCLDRKWDTLKRGGPWDTGETTSLAKLHRDFQDHRSITEILCRGNDSILYGVHTGDSEIFYHHSESANGGLPTPSDSMGHVPMRAKRSLERDHAIVLL</sequence>
<evidence type="ECO:0000259" key="2">
    <source>
        <dbReference type="Pfam" id="PF19033"/>
    </source>
</evidence>
<dbReference type="PANTHER" id="PTHR14407:SF9">
    <property type="entry name" value="BLOC-3 COMPLEX MEMBER HPS4"/>
    <property type="match status" value="1"/>
</dbReference>
<comment type="caution">
    <text evidence="3">The sequence shown here is derived from an EMBL/GenBank/DDBJ whole genome shotgun (WGS) entry which is preliminary data.</text>
</comment>
<accession>A0ABD2MXL6</accession>
<proteinExistence type="predicted"/>
<evidence type="ECO:0008006" key="5">
    <source>
        <dbReference type="Google" id="ProtNLM"/>
    </source>
</evidence>
<dbReference type="Pfam" id="PF19031">
    <property type="entry name" value="Intu_longin_1"/>
    <property type="match status" value="1"/>
</dbReference>
<feature type="domain" description="CCZ1/INTU/HSP4 first Longin" evidence="1">
    <location>
        <begin position="7"/>
        <end position="110"/>
    </location>
</feature>
<dbReference type="Proteomes" id="UP001516400">
    <property type="component" value="Unassembled WGS sequence"/>
</dbReference>
<dbReference type="InterPro" id="IPR043987">
    <property type="entry name" value="CCZ1/INTU/HSP4_longin_1"/>
</dbReference>
<protein>
    <recommendedName>
        <fullName evidence="5">CCZ1/INTU/HSP4 first Longin domain-containing protein</fullName>
    </recommendedName>
</protein>
<evidence type="ECO:0000313" key="3">
    <source>
        <dbReference type="EMBL" id="KAL3271233.1"/>
    </source>
</evidence>
<organism evidence="3 4">
    <name type="scientific">Cryptolaemus montrouzieri</name>
    <dbReference type="NCBI Taxonomy" id="559131"/>
    <lineage>
        <taxon>Eukaryota</taxon>
        <taxon>Metazoa</taxon>
        <taxon>Ecdysozoa</taxon>
        <taxon>Arthropoda</taxon>
        <taxon>Hexapoda</taxon>
        <taxon>Insecta</taxon>
        <taxon>Pterygota</taxon>
        <taxon>Neoptera</taxon>
        <taxon>Endopterygota</taxon>
        <taxon>Coleoptera</taxon>
        <taxon>Polyphaga</taxon>
        <taxon>Cucujiformia</taxon>
        <taxon>Coccinelloidea</taxon>
        <taxon>Coccinellidae</taxon>
        <taxon>Scymninae</taxon>
        <taxon>Scymnini</taxon>
        <taxon>Cryptolaemus</taxon>
    </lineage>
</organism>